<keyword evidence="5" id="KW-1185">Reference proteome</keyword>
<protein>
    <recommendedName>
        <fullName evidence="3">Transcription factor CBF/NF-Y/archaeal histone domain-containing protein</fullName>
    </recommendedName>
</protein>
<dbReference type="InterPro" id="IPR003958">
    <property type="entry name" value="CBFA_NFYB_domain"/>
</dbReference>
<dbReference type="InterPro" id="IPR009072">
    <property type="entry name" value="Histone-fold"/>
</dbReference>
<feature type="domain" description="Transcription factor CBF/NF-Y/archaeal histone" evidence="3">
    <location>
        <begin position="3"/>
        <end position="54"/>
    </location>
</feature>
<dbReference type="Pfam" id="PF00808">
    <property type="entry name" value="CBFD_NFYB_HMF"/>
    <property type="match status" value="1"/>
</dbReference>
<dbReference type="PANTHER" id="PTHR10252:SF41">
    <property type="entry name" value="HAP5 SUBUNIT OF HAP COMPLEX"/>
    <property type="match status" value="1"/>
</dbReference>
<dbReference type="Proteomes" id="UP001202328">
    <property type="component" value="Unassembled WGS sequence"/>
</dbReference>
<evidence type="ECO:0000313" key="4">
    <source>
        <dbReference type="EMBL" id="KAI3958421.1"/>
    </source>
</evidence>
<comment type="caution">
    <text evidence="4">The sequence shown here is derived from an EMBL/GenBank/DDBJ whole genome shotgun (WGS) entry which is preliminary data.</text>
</comment>
<dbReference type="GO" id="GO:0005634">
    <property type="term" value="C:nucleus"/>
    <property type="evidence" value="ECO:0007669"/>
    <property type="project" value="UniProtKB-SubCell"/>
</dbReference>
<dbReference type="GO" id="GO:0000978">
    <property type="term" value="F:RNA polymerase II cis-regulatory region sequence-specific DNA binding"/>
    <property type="evidence" value="ECO:0007669"/>
    <property type="project" value="TreeGrafter"/>
</dbReference>
<proteinExistence type="predicted"/>
<evidence type="ECO:0000313" key="5">
    <source>
        <dbReference type="Proteomes" id="UP001202328"/>
    </source>
</evidence>
<dbReference type="AlphaFoldDB" id="A0AAD4XY87"/>
<comment type="subcellular location">
    <subcellularLocation>
        <location evidence="1">Nucleus</location>
    </subcellularLocation>
</comment>
<dbReference type="SUPFAM" id="SSF47113">
    <property type="entry name" value="Histone-fold"/>
    <property type="match status" value="1"/>
</dbReference>
<keyword evidence="2" id="KW-0539">Nucleus</keyword>
<gene>
    <name evidence="4" type="ORF">MKW98_011109</name>
</gene>
<dbReference type="GO" id="GO:0046982">
    <property type="term" value="F:protein heterodimerization activity"/>
    <property type="evidence" value="ECO:0007669"/>
    <property type="project" value="InterPro"/>
</dbReference>
<evidence type="ECO:0000256" key="2">
    <source>
        <dbReference type="ARBA" id="ARBA00023242"/>
    </source>
</evidence>
<evidence type="ECO:0000259" key="3">
    <source>
        <dbReference type="Pfam" id="PF00808"/>
    </source>
</evidence>
<accession>A0AAD4XY87</accession>
<dbReference type="InterPro" id="IPR050568">
    <property type="entry name" value="Transcr_DNA_Rep_Reg"/>
</dbReference>
<dbReference type="EMBL" id="JAJJMB010001160">
    <property type="protein sequence ID" value="KAI3958421.1"/>
    <property type="molecule type" value="Genomic_DNA"/>
</dbReference>
<evidence type="ECO:0000256" key="1">
    <source>
        <dbReference type="ARBA" id="ARBA00004123"/>
    </source>
</evidence>
<dbReference type="Gene3D" id="1.10.20.10">
    <property type="entry name" value="Histone, subunit A"/>
    <property type="match status" value="1"/>
</dbReference>
<organism evidence="4 5">
    <name type="scientific">Papaver atlanticum</name>
    <dbReference type="NCBI Taxonomy" id="357466"/>
    <lineage>
        <taxon>Eukaryota</taxon>
        <taxon>Viridiplantae</taxon>
        <taxon>Streptophyta</taxon>
        <taxon>Embryophyta</taxon>
        <taxon>Tracheophyta</taxon>
        <taxon>Spermatophyta</taxon>
        <taxon>Magnoliopsida</taxon>
        <taxon>Ranunculales</taxon>
        <taxon>Papaveraceae</taxon>
        <taxon>Papaveroideae</taxon>
        <taxon>Papaver</taxon>
    </lineage>
</organism>
<dbReference type="GO" id="GO:0000981">
    <property type="term" value="F:DNA-binding transcription factor activity, RNA polymerase II-specific"/>
    <property type="evidence" value="ECO:0007669"/>
    <property type="project" value="TreeGrafter"/>
</dbReference>
<reference evidence="4" key="1">
    <citation type="submission" date="2022-04" db="EMBL/GenBank/DDBJ databases">
        <title>A functionally conserved STORR gene fusion in Papaver species that diverged 16.8 million years ago.</title>
        <authorList>
            <person name="Catania T."/>
        </authorList>
    </citation>
    <scope>NUCLEOTIDE SEQUENCE</scope>
    <source>
        <strain evidence="4">S-188037</strain>
    </source>
</reference>
<name>A0AAD4XY87_9MAGN</name>
<dbReference type="PANTHER" id="PTHR10252">
    <property type="entry name" value="HISTONE-LIKE TRANSCRIPTION FACTOR CCAAT-RELATED"/>
    <property type="match status" value="1"/>
</dbReference>
<sequence length="54" mass="6113">MDKSGDDVKMVSGEAPILFLKACELFTEEITVRSWMETLQGKRRTLHKEDIASA</sequence>